<accession>A0A5B0X2X3</accession>
<protein>
    <recommendedName>
        <fullName evidence="1">DUF7931 domain-containing protein</fullName>
    </recommendedName>
</protein>
<dbReference type="Proteomes" id="UP000323708">
    <property type="component" value="Unassembled WGS sequence"/>
</dbReference>
<dbReference type="EMBL" id="VTUX01000002">
    <property type="protein sequence ID" value="KAA1193055.1"/>
    <property type="molecule type" value="Genomic_DNA"/>
</dbReference>
<sequence length="162" mass="18340">MSAEEFVRELAYPHPFDDYAVSLCEGASRYVCILSPDLDHAAFDNTALADALSKLARGGRQSEVRILVARSTGIVSRGHRLLSLARRIPSSIHLRVLQEHPDWNGETLVIRDRDGVLYKPGGSERDGFYEPDSRASTQRHLELFEELWRHSEQDPNLRTLSI</sequence>
<proteinExistence type="predicted"/>
<dbReference type="RefSeq" id="WP_149610164.1">
    <property type="nucleotide sequence ID" value="NZ_VTUX01000002.1"/>
</dbReference>
<gene>
    <name evidence="2" type="ORF">F0M18_04190</name>
</gene>
<evidence type="ECO:0000313" key="2">
    <source>
        <dbReference type="EMBL" id="KAA1193055.1"/>
    </source>
</evidence>
<name>A0A5B0X2X3_9GAMM</name>
<dbReference type="AlphaFoldDB" id="A0A5B0X2X3"/>
<comment type="caution">
    <text evidence="2">The sequence shown here is derived from an EMBL/GenBank/DDBJ whole genome shotgun (WGS) entry which is preliminary data.</text>
</comment>
<evidence type="ECO:0000259" key="1">
    <source>
        <dbReference type="Pfam" id="PF25559"/>
    </source>
</evidence>
<dbReference type="InterPro" id="IPR057691">
    <property type="entry name" value="DUF7931"/>
</dbReference>
<reference evidence="2 3" key="1">
    <citation type="submission" date="2019-09" db="EMBL/GenBank/DDBJ databases">
        <authorList>
            <person name="Chen X.-Y."/>
        </authorList>
    </citation>
    <scope>NUCLEOTIDE SEQUENCE [LARGE SCALE GENOMIC DNA]</scope>
    <source>
        <strain evidence="2 3">NY5</strain>
    </source>
</reference>
<organism evidence="2 3">
    <name type="scientific">Pseudohalioglobus sediminis</name>
    <dbReference type="NCBI Taxonomy" id="2606449"/>
    <lineage>
        <taxon>Bacteria</taxon>
        <taxon>Pseudomonadati</taxon>
        <taxon>Pseudomonadota</taxon>
        <taxon>Gammaproteobacteria</taxon>
        <taxon>Cellvibrionales</taxon>
        <taxon>Halieaceae</taxon>
        <taxon>Pseudohalioglobus</taxon>
    </lineage>
</organism>
<dbReference type="Pfam" id="PF25559">
    <property type="entry name" value="DUF7931"/>
    <property type="match status" value="1"/>
</dbReference>
<feature type="domain" description="DUF7931" evidence="1">
    <location>
        <begin position="16"/>
        <end position="160"/>
    </location>
</feature>
<keyword evidence="3" id="KW-1185">Reference proteome</keyword>
<evidence type="ECO:0000313" key="3">
    <source>
        <dbReference type="Proteomes" id="UP000323708"/>
    </source>
</evidence>